<feature type="domain" description="GAG-pre-integrase" evidence="2">
    <location>
        <begin position="387"/>
        <end position="457"/>
    </location>
</feature>
<dbReference type="SUPFAM" id="SSF69500">
    <property type="entry name" value="DTD-like"/>
    <property type="match status" value="1"/>
</dbReference>
<feature type="compositionally biased region" description="Polar residues" evidence="1">
    <location>
        <begin position="7"/>
        <end position="16"/>
    </location>
</feature>
<feature type="domain" description="Retroviral polymerase SH3-like" evidence="4">
    <location>
        <begin position="496"/>
        <end position="547"/>
    </location>
</feature>
<dbReference type="AlphaFoldDB" id="A0A6V7QIA4"/>
<proteinExistence type="predicted"/>
<dbReference type="InterPro" id="IPR025724">
    <property type="entry name" value="GAG-pre-integrase_dom"/>
</dbReference>
<protein>
    <recommendedName>
        <fullName evidence="6">GAG-pre-integrase domain-containing protein</fullName>
    </recommendedName>
</protein>
<dbReference type="Pfam" id="PF25597">
    <property type="entry name" value="SH3_retrovirus"/>
    <property type="match status" value="1"/>
</dbReference>
<evidence type="ECO:0008006" key="6">
    <source>
        <dbReference type="Google" id="ProtNLM"/>
    </source>
</evidence>
<reference evidence="5" key="1">
    <citation type="submission" date="2020-07" db="EMBL/GenBank/DDBJ databases">
        <authorList>
            <person name="Lin J."/>
        </authorList>
    </citation>
    <scope>NUCLEOTIDE SEQUENCE</scope>
</reference>
<dbReference type="PANTHER" id="PTHR34222:SF98">
    <property type="match status" value="1"/>
</dbReference>
<feature type="region of interest" description="Disordered" evidence="1">
    <location>
        <begin position="1"/>
        <end position="26"/>
    </location>
</feature>
<dbReference type="InterPro" id="IPR057670">
    <property type="entry name" value="SH3_retrovirus"/>
</dbReference>
<dbReference type="InterPro" id="IPR029472">
    <property type="entry name" value="Copia-like_N"/>
</dbReference>
<sequence>MSEDSEVSGSKTTATRSEPKMVASVTDSPSLQISPIKLDGHNYLAWSRSCLLFIKARGLQDYITGTKKRPADEDPLINQWESENSLVMSWLLNSMQSAIGRGYLFLDSAYKIWTAAAQTYSKVGNDALVYEIRKKIHETKQEEMTVAQYFAELSSLWQELDYYQDFHAECPEDTTKFQKLMEKERIYDFLAGLQPEFDPISVQVLGRDPFPSLREAYAYVQEEESRRNVMVHQITPDKSALLTNLSLRSVTGNQSKVGAPGVVDKDQLMCDHCGRTRHTRETCWKLHGRPTRGRGKGSDNFSQEDLQTLRKLMSKLDSSSSSSKTTIASASNFALSVLHVPSFPNNLLSISAITRDLNCKVTFFPSHCVFQDLETGRTIGFGKVHDGLYLLEEESERVFAHHSAHQTEVTSTCQEIFQWHLRLGHPSFQIMEKMFPQLFQKCNPELLTCDACELAKHTRVTYSISDNKSTSPFEIVHSDVWGPTRAASISGYRWTNDKLDPRAMKCIFIGYSATQKGYKCYHPSSRKTFITMDVTFREHEAYYSRPSSEEENQSVKEQMNVCTTDVPKWTSMLKFPQAEEEKEKDDESQQVEEENKKNNAEEEFEQLQELEDNEGNKEKDRVEGEDRVEGRNQELSPDLVPSSQLQNHCKSLTNVHPINSIPDDLNVPIALRKGVRNRSKHPISDFISYASMSPSYRVFLSSLSSVYVPQNWKEAIETGMLGCRPINSPIEPNHRLKAEVGEVVDKERYQRCRKVLNMRLFPNEKTGKAWDQSMRFSQLSELVGRFSCGYATSGSKPFYACLVEKFRKAYTADLVKDGIFGAMMKVNLVNDGPVTMQLDSSAAQDSSQPRSAACELVEETE</sequence>
<evidence type="ECO:0000313" key="5">
    <source>
        <dbReference type="EMBL" id="CAD1842556.1"/>
    </source>
</evidence>
<dbReference type="Pfam" id="PF13976">
    <property type="entry name" value="gag_pre-integrs"/>
    <property type="match status" value="1"/>
</dbReference>
<organism evidence="5">
    <name type="scientific">Ananas comosus var. bracteatus</name>
    <name type="common">red pineapple</name>
    <dbReference type="NCBI Taxonomy" id="296719"/>
    <lineage>
        <taxon>Eukaryota</taxon>
        <taxon>Viridiplantae</taxon>
        <taxon>Streptophyta</taxon>
        <taxon>Embryophyta</taxon>
        <taxon>Tracheophyta</taxon>
        <taxon>Spermatophyta</taxon>
        <taxon>Magnoliopsida</taxon>
        <taxon>Liliopsida</taxon>
        <taxon>Poales</taxon>
        <taxon>Bromeliaceae</taxon>
        <taxon>Bromelioideae</taxon>
        <taxon>Ananas</taxon>
    </lineage>
</organism>
<dbReference type="GO" id="GO:0005737">
    <property type="term" value="C:cytoplasm"/>
    <property type="evidence" value="ECO:0007669"/>
    <property type="project" value="InterPro"/>
</dbReference>
<name>A0A6V7QIA4_ANACO</name>
<dbReference type="PANTHER" id="PTHR34222">
    <property type="entry name" value="GAG_PRE-INTEGRS DOMAIN-CONTAINING PROTEIN"/>
    <property type="match status" value="1"/>
</dbReference>
<feature type="region of interest" description="Disordered" evidence="1">
    <location>
        <begin position="840"/>
        <end position="861"/>
    </location>
</feature>
<evidence type="ECO:0000259" key="4">
    <source>
        <dbReference type="Pfam" id="PF25597"/>
    </source>
</evidence>
<dbReference type="Gene3D" id="3.50.80.10">
    <property type="entry name" value="D-tyrosyl-tRNA(Tyr) deacylase"/>
    <property type="match status" value="1"/>
</dbReference>
<evidence type="ECO:0000256" key="1">
    <source>
        <dbReference type="SAM" id="MobiDB-lite"/>
    </source>
</evidence>
<evidence type="ECO:0000259" key="3">
    <source>
        <dbReference type="Pfam" id="PF14244"/>
    </source>
</evidence>
<feature type="compositionally biased region" description="Basic and acidic residues" evidence="1">
    <location>
        <begin position="614"/>
        <end position="632"/>
    </location>
</feature>
<dbReference type="InterPro" id="IPR023509">
    <property type="entry name" value="DTD-like_sf"/>
</dbReference>
<feature type="compositionally biased region" description="Basic and acidic residues" evidence="1">
    <location>
        <begin position="577"/>
        <end position="600"/>
    </location>
</feature>
<accession>A0A6V7QIA4</accession>
<dbReference type="Pfam" id="PF14244">
    <property type="entry name" value="Retrotran_gag_3"/>
    <property type="match status" value="1"/>
</dbReference>
<dbReference type="GO" id="GO:0051499">
    <property type="term" value="F:D-aminoacyl-tRNA deacylase activity"/>
    <property type="evidence" value="ECO:0007669"/>
    <property type="project" value="InterPro"/>
</dbReference>
<feature type="compositionally biased region" description="Acidic residues" evidence="1">
    <location>
        <begin position="601"/>
        <end position="613"/>
    </location>
</feature>
<dbReference type="Pfam" id="PF02580">
    <property type="entry name" value="Tyr_Deacylase"/>
    <property type="match status" value="1"/>
</dbReference>
<dbReference type="EMBL" id="LR862136">
    <property type="protein sequence ID" value="CAD1842556.1"/>
    <property type="molecule type" value="Genomic_DNA"/>
</dbReference>
<gene>
    <name evidence="5" type="ORF">CB5_LOCUS25767</name>
</gene>
<evidence type="ECO:0000259" key="2">
    <source>
        <dbReference type="Pfam" id="PF13976"/>
    </source>
</evidence>
<feature type="region of interest" description="Disordered" evidence="1">
    <location>
        <begin position="575"/>
        <end position="643"/>
    </location>
</feature>
<dbReference type="InterPro" id="IPR003732">
    <property type="entry name" value="Daa-tRNA_deacyls_DTD"/>
</dbReference>
<feature type="domain" description="Retrotransposon Copia-like N-terminal" evidence="3">
    <location>
        <begin position="26"/>
        <end position="71"/>
    </location>
</feature>
<feature type="compositionally biased region" description="Low complexity" evidence="1">
    <location>
        <begin position="840"/>
        <end position="853"/>
    </location>
</feature>